<organism evidence="1 2">
    <name type="scientific">Cylindrobasidium torrendii FP15055 ss-10</name>
    <dbReference type="NCBI Taxonomy" id="1314674"/>
    <lineage>
        <taxon>Eukaryota</taxon>
        <taxon>Fungi</taxon>
        <taxon>Dikarya</taxon>
        <taxon>Basidiomycota</taxon>
        <taxon>Agaricomycotina</taxon>
        <taxon>Agaricomycetes</taxon>
        <taxon>Agaricomycetidae</taxon>
        <taxon>Agaricales</taxon>
        <taxon>Marasmiineae</taxon>
        <taxon>Physalacriaceae</taxon>
        <taxon>Cylindrobasidium</taxon>
    </lineage>
</organism>
<dbReference type="AlphaFoldDB" id="A0A0D7BKA2"/>
<dbReference type="EMBL" id="KN880465">
    <property type="protein sequence ID" value="KIY70660.1"/>
    <property type="molecule type" value="Genomic_DNA"/>
</dbReference>
<dbReference type="Proteomes" id="UP000054007">
    <property type="component" value="Unassembled WGS sequence"/>
</dbReference>
<dbReference type="OrthoDB" id="5415522at2759"/>
<gene>
    <name evidence="1" type="ORF">CYLTODRAFT_487940</name>
</gene>
<protein>
    <submittedName>
        <fullName evidence="1">Uncharacterized protein</fullName>
    </submittedName>
</protein>
<evidence type="ECO:0000313" key="1">
    <source>
        <dbReference type="EMBL" id="KIY70660.1"/>
    </source>
</evidence>
<reference evidence="1 2" key="1">
    <citation type="journal article" date="2015" name="Fungal Genet. Biol.">
        <title>Evolution of novel wood decay mechanisms in Agaricales revealed by the genome sequences of Fistulina hepatica and Cylindrobasidium torrendii.</title>
        <authorList>
            <person name="Floudas D."/>
            <person name="Held B.W."/>
            <person name="Riley R."/>
            <person name="Nagy L.G."/>
            <person name="Koehler G."/>
            <person name="Ransdell A.S."/>
            <person name="Younus H."/>
            <person name="Chow J."/>
            <person name="Chiniquy J."/>
            <person name="Lipzen A."/>
            <person name="Tritt A."/>
            <person name="Sun H."/>
            <person name="Haridas S."/>
            <person name="LaButti K."/>
            <person name="Ohm R.A."/>
            <person name="Kues U."/>
            <person name="Blanchette R.A."/>
            <person name="Grigoriev I.V."/>
            <person name="Minto R.E."/>
            <person name="Hibbett D.S."/>
        </authorList>
    </citation>
    <scope>NUCLEOTIDE SEQUENCE [LARGE SCALE GENOMIC DNA]</scope>
    <source>
        <strain evidence="1 2">FP15055 ss-10</strain>
    </source>
</reference>
<sequence length="89" mass="9784">MSINTVPHIHQVMLGQNPTQIIVGFGTNAQGNTWWKFIDLHTGLTGYTYSNMNGTDYYSNADGSKYFNTNQGIELYTAPTGETSVLSTS</sequence>
<keyword evidence="2" id="KW-1185">Reference proteome</keyword>
<evidence type="ECO:0000313" key="2">
    <source>
        <dbReference type="Proteomes" id="UP000054007"/>
    </source>
</evidence>
<accession>A0A0D7BKA2</accession>
<proteinExistence type="predicted"/>
<name>A0A0D7BKA2_9AGAR</name>